<dbReference type="GO" id="GO:0046872">
    <property type="term" value="F:metal ion binding"/>
    <property type="evidence" value="ECO:0007669"/>
    <property type="project" value="UniProtKB-KW"/>
</dbReference>
<dbReference type="EC" id="3.1.3.25" evidence="2"/>
<dbReference type="PROSITE" id="PS00630">
    <property type="entry name" value="IMP_2"/>
    <property type="match status" value="1"/>
</dbReference>
<evidence type="ECO:0000313" key="7">
    <source>
        <dbReference type="EMBL" id="SEU43907.1"/>
    </source>
</evidence>
<keyword evidence="5 6" id="KW-0460">Magnesium</keyword>
<dbReference type="PANTHER" id="PTHR20854:SF4">
    <property type="entry name" value="INOSITOL-1-MONOPHOSPHATASE-RELATED"/>
    <property type="match status" value="1"/>
</dbReference>
<dbReference type="GO" id="GO:0006020">
    <property type="term" value="P:inositol metabolic process"/>
    <property type="evidence" value="ECO:0007669"/>
    <property type="project" value="TreeGrafter"/>
</dbReference>
<evidence type="ECO:0000256" key="1">
    <source>
        <dbReference type="ARBA" id="ARBA00001033"/>
    </source>
</evidence>
<dbReference type="AlphaFoldDB" id="A0A1I0LSP5"/>
<dbReference type="Gene3D" id="3.40.190.80">
    <property type="match status" value="1"/>
</dbReference>
<dbReference type="GO" id="GO:0007165">
    <property type="term" value="P:signal transduction"/>
    <property type="evidence" value="ECO:0007669"/>
    <property type="project" value="TreeGrafter"/>
</dbReference>
<evidence type="ECO:0000256" key="6">
    <source>
        <dbReference type="PIRSR" id="PIRSR600760-2"/>
    </source>
</evidence>
<dbReference type="PANTHER" id="PTHR20854">
    <property type="entry name" value="INOSITOL MONOPHOSPHATASE"/>
    <property type="match status" value="1"/>
</dbReference>
<dbReference type="InterPro" id="IPR020550">
    <property type="entry name" value="Inositol_monophosphatase_CS"/>
</dbReference>
<comment type="catalytic activity">
    <reaction evidence="1">
        <text>a myo-inositol phosphate + H2O = myo-inositol + phosphate</text>
        <dbReference type="Rhea" id="RHEA:24056"/>
        <dbReference type="ChEBI" id="CHEBI:15377"/>
        <dbReference type="ChEBI" id="CHEBI:17268"/>
        <dbReference type="ChEBI" id="CHEBI:43474"/>
        <dbReference type="ChEBI" id="CHEBI:84139"/>
        <dbReference type="EC" id="3.1.3.25"/>
    </reaction>
</comment>
<feature type="binding site" evidence="6">
    <location>
        <position position="91"/>
    </location>
    <ligand>
        <name>Mg(2+)</name>
        <dbReference type="ChEBI" id="CHEBI:18420"/>
        <label>1</label>
        <note>catalytic</note>
    </ligand>
</feature>
<keyword evidence="8" id="KW-1185">Reference proteome</keyword>
<dbReference type="RefSeq" id="WP_091092990.1">
    <property type="nucleotide sequence ID" value="NZ_FOHX01000022.1"/>
</dbReference>
<feature type="binding site" evidence="6">
    <location>
        <position position="88"/>
    </location>
    <ligand>
        <name>Mg(2+)</name>
        <dbReference type="ChEBI" id="CHEBI:18420"/>
        <label>1</label>
        <note>catalytic</note>
    </ligand>
</feature>
<dbReference type="OrthoDB" id="9772456at2"/>
<dbReference type="GO" id="GO:0008934">
    <property type="term" value="F:inositol monophosphate 1-phosphatase activity"/>
    <property type="evidence" value="ECO:0007669"/>
    <property type="project" value="TreeGrafter"/>
</dbReference>
<evidence type="ECO:0000256" key="3">
    <source>
        <dbReference type="ARBA" id="ARBA00022723"/>
    </source>
</evidence>
<dbReference type="InterPro" id="IPR000760">
    <property type="entry name" value="Inositol_monophosphatase-like"/>
</dbReference>
<evidence type="ECO:0000256" key="4">
    <source>
        <dbReference type="ARBA" id="ARBA00022801"/>
    </source>
</evidence>
<dbReference type="GO" id="GO:0046854">
    <property type="term" value="P:phosphatidylinositol phosphate biosynthetic process"/>
    <property type="evidence" value="ECO:0007669"/>
    <property type="project" value="InterPro"/>
</dbReference>
<dbReference type="Pfam" id="PF00459">
    <property type="entry name" value="Inositol_P"/>
    <property type="match status" value="1"/>
</dbReference>
<feature type="binding site" evidence="6">
    <location>
        <position position="70"/>
    </location>
    <ligand>
        <name>Mg(2+)</name>
        <dbReference type="ChEBI" id="CHEBI:18420"/>
        <label>1</label>
        <note>catalytic</note>
    </ligand>
</feature>
<evidence type="ECO:0000256" key="2">
    <source>
        <dbReference type="ARBA" id="ARBA00013106"/>
    </source>
</evidence>
<dbReference type="Proteomes" id="UP000199361">
    <property type="component" value="Unassembled WGS sequence"/>
</dbReference>
<sequence length="264" mass="27870">MTAPLEEWHDLAVGLAAWATEVIANGRPDPATSETKVNAGDWVTSFDREVEQHVRAELRRLLPGHRVVGEEYGADADAGDAAVTWYLDPIDGTTNFVHGVPWVAFSLAACDERGAAVGVVADVYRGEIFSAVRGGGARLDGRPVRCAQDAAVTGGVLLTEWSRQDAWPGMYDYLSRISATCGSTRIMGSCALALATVGGGRAAGVVLPGHYNAWDVAAGVLIARESGALIYDREGPHDGVPLHGVLAAPPGSAEELWRTWVGEP</sequence>
<gene>
    <name evidence="7" type="ORF">SAMN05421811_12291</name>
</gene>
<name>A0A1I0LSP5_9ACTN</name>
<feature type="binding site" evidence="6">
    <location>
        <position position="90"/>
    </location>
    <ligand>
        <name>Mg(2+)</name>
        <dbReference type="ChEBI" id="CHEBI:18420"/>
        <label>2</label>
    </ligand>
</feature>
<dbReference type="SUPFAM" id="SSF56655">
    <property type="entry name" value="Carbohydrate phosphatase"/>
    <property type="match status" value="1"/>
</dbReference>
<keyword evidence="4" id="KW-0378">Hydrolase</keyword>
<proteinExistence type="predicted"/>
<dbReference type="Gene3D" id="3.30.540.10">
    <property type="entry name" value="Fructose-1,6-Bisphosphatase, subunit A, domain 1"/>
    <property type="match status" value="1"/>
</dbReference>
<dbReference type="InterPro" id="IPR020583">
    <property type="entry name" value="Inositol_monoP_metal-BS"/>
</dbReference>
<comment type="cofactor">
    <cofactor evidence="6">
        <name>Mg(2+)</name>
        <dbReference type="ChEBI" id="CHEBI:18420"/>
    </cofactor>
</comment>
<evidence type="ECO:0000256" key="5">
    <source>
        <dbReference type="ARBA" id="ARBA00022842"/>
    </source>
</evidence>
<feature type="binding site" evidence="6">
    <location>
        <position position="215"/>
    </location>
    <ligand>
        <name>Mg(2+)</name>
        <dbReference type="ChEBI" id="CHEBI:18420"/>
        <label>1</label>
        <note>catalytic</note>
    </ligand>
</feature>
<dbReference type="EMBL" id="FOHX01000022">
    <property type="protein sequence ID" value="SEU43907.1"/>
    <property type="molecule type" value="Genomic_DNA"/>
</dbReference>
<dbReference type="STRING" id="568860.SAMN05421811_12291"/>
<evidence type="ECO:0000313" key="8">
    <source>
        <dbReference type="Proteomes" id="UP000199361"/>
    </source>
</evidence>
<dbReference type="PRINTS" id="PR00377">
    <property type="entry name" value="IMPHPHTASES"/>
</dbReference>
<organism evidence="7 8">
    <name type="scientific">Nonomuraea wenchangensis</name>
    <dbReference type="NCBI Taxonomy" id="568860"/>
    <lineage>
        <taxon>Bacteria</taxon>
        <taxon>Bacillati</taxon>
        <taxon>Actinomycetota</taxon>
        <taxon>Actinomycetes</taxon>
        <taxon>Streptosporangiales</taxon>
        <taxon>Streptosporangiaceae</taxon>
        <taxon>Nonomuraea</taxon>
    </lineage>
</organism>
<reference evidence="7 8" key="1">
    <citation type="submission" date="2016-10" db="EMBL/GenBank/DDBJ databases">
        <authorList>
            <person name="de Groot N.N."/>
        </authorList>
    </citation>
    <scope>NUCLEOTIDE SEQUENCE [LARGE SCALE GENOMIC DNA]</scope>
    <source>
        <strain evidence="7 8">CGMCC 4.5598</strain>
    </source>
</reference>
<accession>A0A1I0LSP5</accession>
<protein>
    <recommendedName>
        <fullName evidence="2">inositol-phosphate phosphatase</fullName>
        <ecNumber evidence="2">3.1.3.25</ecNumber>
    </recommendedName>
</protein>
<keyword evidence="3 6" id="KW-0479">Metal-binding</keyword>
<dbReference type="PROSITE" id="PS00629">
    <property type="entry name" value="IMP_1"/>
    <property type="match status" value="1"/>
</dbReference>